<dbReference type="RefSeq" id="WP_073235261.1">
    <property type="nucleotide sequence ID" value="NZ_FQUQ01000005.1"/>
</dbReference>
<dbReference type="EMBL" id="FQUQ01000005">
    <property type="protein sequence ID" value="SHG42966.1"/>
    <property type="molecule type" value="Genomic_DNA"/>
</dbReference>
<reference evidence="2" key="1">
    <citation type="submission" date="2016-11" db="EMBL/GenBank/DDBJ databases">
        <authorList>
            <person name="Varghese N."/>
            <person name="Submissions S."/>
        </authorList>
    </citation>
    <scope>NUCLEOTIDE SEQUENCE [LARGE SCALE GENOMIC DNA]</scope>
    <source>
        <strain evidence="2">DSM 16990</strain>
    </source>
</reference>
<dbReference type="OrthoDB" id="5186491at2"/>
<dbReference type="InterPro" id="IPR025560">
    <property type="entry name" value="Imm22"/>
</dbReference>
<protein>
    <submittedName>
        <fullName evidence="1">Immunity protein 22</fullName>
    </submittedName>
</protein>
<sequence length="122" mass="14226">MKKVHIWLGQVQKEEEDYFEYFNQEDGSSEFSKDIGTEEEYDEDFIGMLPLFEQELPILQILEDEVPIDEEDIPKALQRCNELSMEFANAVFYLSDSSVVISEPYKNSYNGLIYIGLYNSSL</sequence>
<accession>A0A1M5JQV7</accession>
<dbReference type="Proteomes" id="UP000184287">
    <property type="component" value="Unassembled WGS sequence"/>
</dbReference>
<evidence type="ECO:0000313" key="2">
    <source>
        <dbReference type="Proteomes" id="UP000184287"/>
    </source>
</evidence>
<proteinExistence type="predicted"/>
<name>A0A1M5JQV7_9SPHI</name>
<evidence type="ECO:0000313" key="1">
    <source>
        <dbReference type="EMBL" id="SHG42966.1"/>
    </source>
</evidence>
<dbReference type="STRING" id="288992.SAMN04488522_105478"/>
<dbReference type="Pfam" id="PF14112">
    <property type="entry name" value="DUF4284"/>
    <property type="match status" value="1"/>
</dbReference>
<dbReference type="AlphaFoldDB" id="A0A1M5JQV7"/>
<organism evidence="1 2">
    <name type="scientific">Pedobacter caeni</name>
    <dbReference type="NCBI Taxonomy" id="288992"/>
    <lineage>
        <taxon>Bacteria</taxon>
        <taxon>Pseudomonadati</taxon>
        <taxon>Bacteroidota</taxon>
        <taxon>Sphingobacteriia</taxon>
        <taxon>Sphingobacteriales</taxon>
        <taxon>Sphingobacteriaceae</taxon>
        <taxon>Pedobacter</taxon>
    </lineage>
</organism>
<keyword evidence="2" id="KW-1185">Reference proteome</keyword>
<gene>
    <name evidence="1" type="ORF">SAMN04488522_105478</name>
</gene>